<protein>
    <submittedName>
        <fullName evidence="1">Uncharacterized protein</fullName>
    </submittedName>
</protein>
<dbReference type="Proteomes" id="UP001268036">
    <property type="component" value="Unassembled WGS sequence"/>
</dbReference>
<dbReference type="EMBL" id="JAVJAF010000001">
    <property type="protein sequence ID" value="MDR6233563.1"/>
    <property type="molecule type" value="Genomic_DNA"/>
</dbReference>
<proteinExistence type="predicted"/>
<dbReference type="RefSeq" id="WP_058763384.1">
    <property type="nucleotide sequence ID" value="NZ_JAVJAF010000001.1"/>
</dbReference>
<accession>A0AAJ2EVA8</accession>
<organism evidence="1 2">
    <name type="scientific">Pseudomonas oryzihabitans</name>
    <dbReference type="NCBI Taxonomy" id="47885"/>
    <lineage>
        <taxon>Bacteria</taxon>
        <taxon>Pseudomonadati</taxon>
        <taxon>Pseudomonadota</taxon>
        <taxon>Gammaproteobacteria</taxon>
        <taxon>Pseudomonadales</taxon>
        <taxon>Pseudomonadaceae</taxon>
        <taxon>Pseudomonas</taxon>
    </lineage>
</organism>
<name>A0AAJ2EVA8_9PSED</name>
<evidence type="ECO:0000313" key="2">
    <source>
        <dbReference type="Proteomes" id="UP001268036"/>
    </source>
</evidence>
<sequence length="73" mass="8281">MKLCLDVTLSRDPQQPPRIVFNLPLLQVQQAYSCAQLREIARSFQILAHDAERQPQGALRLVRELTADAQVNP</sequence>
<evidence type="ECO:0000313" key="1">
    <source>
        <dbReference type="EMBL" id="MDR6233563.1"/>
    </source>
</evidence>
<dbReference type="AlphaFoldDB" id="A0AAJ2EVA8"/>
<reference evidence="1" key="1">
    <citation type="submission" date="2023-08" db="EMBL/GenBank/DDBJ databases">
        <title>Functional and genomic diversity of the sorghum phyllosphere microbiome.</title>
        <authorList>
            <person name="Shade A."/>
        </authorList>
    </citation>
    <scope>NUCLEOTIDE SEQUENCE</scope>
    <source>
        <strain evidence="1">SORGH_AS_0201</strain>
    </source>
</reference>
<comment type="caution">
    <text evidence="1">The sequence shown here is derived from an EMBL/GenBank/DDBJ whole genome shotgun (WGS) entry which is preliminary data.</text>
</comment>
<gene>
    <name evidence="1" type="ORF">QE440_001304</name>
</gene>